<dbReference type="Proteomes" id="UP001152607">
    <property type="component" value="Unassembled WGS sequence"/>
</dbReference>
<dbReference type="EMBL" id="CAOQHR010000005">
    <property type="protein sequence ID" value="CAI6334637.1"/>
    <property type="molecule type" value="Genomic_DNA"/>
</dbReference>
<proteinExistence type="predicted"/>
<evidence type="ECO:0000313" key="2">
    <source>
        <dbReference type="EMBL" id="CAI6334637.1"/>
    </source>
</evidence>
<name>A0A9W4UH63_9PLEO</name>
<organism evidence="2 3">
    <name type="scientific">Periconia digitata</name>
    <dbReference type="NCBI Taxonomy" id="1303443"/>
    <lineage>
        <taxon>Eukaryota</taxon>
        <taxon>Fungi</taxon>
        <taxon>Dikarya</taxon>
        <taxon>Ascomycota</taxon>
        <taxon>Pezizomycotina</taxon>
        <taxon>Dothideomycetes</taxon>
        <taxon>Pleosporomycetidae</taxon>
        <taxon>Pleosporales</taxon>
        <taxon>Massarineae</taxon>
        <taxon>Periconiaceae</taxon>
        <taxon>Periconia</taxon>
    </lineage>
</organism>
<gene>
    <name evidence="2" type="ORF">PDIGIT_LOCUS7700</name>
</gene>
<keyword evidence="3" id="KW-1185">Reference proteome</keyword>
<reference evidence="2" key="1">
    <citation type="submission" date="2023-01" db="EMBL/GenBank/DDBJ databases">
        <authorList>
            <person name="Van Ghelder C."/>
            <person name="Rancurel C."/>
        </authorList>
    </citation>
    <scope>NUCLEOTIDE SEQUENCE</scope>
    <source>
        <strain evidence="2">CNCM I-4278</strain>
    </source>
</reference>
<evidence type="ECO:0000313" key="3">
    <source>
        <dbReference type="Proteomes" id="UP001152607"/>
    </source>
</evidence>
<comment type="caution">
    <text evidence="2">The sequence shown here is derived from an EMBL/GenBank/DDBJ whole genome shotgun (WGS) entry which is preliminary data.</text>
</comment>
<protein>
    <submittedName>
        <fullName evidence="2">Uncharacterized protein</fullName>
    </submittedName>
</protein>
<feature type="region of interest" description="Disordered" evidence="1">
    <location>
        <begin position="1"/>
        <end position="61"/>
    </location>
</feature>
<evidence type="ECO:0000256" key="1">
    <source>
        <dbReference type="SAM" id="MobiDB-lite"/>
    </source>
</evidence>
<sequence length="134" mass="14866">MSASIAIPRRSRKTCDSADNGSESSGNASSWKYGSYESVKEDDIASTPQKNTGARRPSLMSESIVKSEHTVIDVGSFQNPRLITCVKASQGFDWNQEIFLPSHSSYNFDNLERKKDPVQEIVLTDEEVANMFPS</sequence>
<dbReference type="AlphaFoldDB" id="A0A9W4UH63"/>
<accession>A0A9W4UH63</accession>
<dbReference type="OrthoDB" id="4157259at2759"/>
<feature type="compositionally biased region" description="Polar residues" evidence="1">
    <location>
        <begin position="17"/>
        <end position="32"/>
    </location>
</feature>